<name>A0A8J3RQ53_9ACTN</name>
<evidence type="ECO:0000256" key="1">
    <source>
        <dbReference type="SAM" id="MobiDB-lite"/>
    </source>
</evidence>
<proteinExistence type="predicted"/>
<sequence>MASRNYRLARYFNEQTVLLRQIEAHRRPPVPIRKGRKAQVWHPRTAPSGALARRRADQRSPERPTRSTRTFRRPAHRKVFAPQARIRACE</sequence>
<comment type="caution">
    <text evidence="2">The sequence shown here is derived from an EMBL/GenBank/DDBJ whole genome shotgun (WGS) entry which is preliminary data.</text>
</comment>
<reference evidence="2 3" key="1">
    <citation type="submission" date="2021-01" db="EMBL/GenBank/DDBJ databases">
        <title>Whole genome shotgun sequence of Planobispora longispora NBRC 13918.</title>
        <authorList>
            <person name="Komaki H."/>
            <person name="Tamura T."/>
        </authorList>
    </citation>
    <scope>NUCLEOTIDE SEQUENCE [LARGE SCALE GENOMIC DNA]</scope>
    <source>
        <strain evidence="2 3">NBRC 13918</strain>
    </source>
</reference>
<protein>
    <submittedName>
        <fullName evidence="2">Uncharacterized protein</fullName>
    </submittedName>
</protein>
<dbReference type="AlphaFoldDB" id="A0A8J3RQ53"/>
<feature type="compositionally biased region" description="Basic and acidic residues" evidence="1">
    <location>
        <begin position="54"/>
        <end position="65"/>
    </location>
</feature>
<accession>A0A8J3RQ53</accession>
<gene>
    <name evidence="2" type="ORF">Plo01_46000</name>
</gene>
<keyword evidence="3" id="KW-1185">Reference proteome</keyword>
<dbReference type="Proteomes" id="UP000616724">
    <property type="component" value="Unassembled WGS sequence"/>
</dbReference>
<evidence type="ECO:0000313" key="3">
    <source>
        <dbReference type="Proteomes" id="UP000616724"/>
    </source>
</evidence>
<feature type="region of interest" description="Disordered" evidence="1">
    <location>
        <begin position="33"/>
        <end position="90"/>
    </location>
</feature>
<dbReference type="EMBL" id="BOOH01000037">
    <property type="protein sequence ID" value="GIH78171.1"/>
    <property type="molecule type" value="Genomic_DNA"/>
</dbReference>
<organism evidence="2 3">
    <name type="scientific">Planobispora longispora</name>
    <dbReference type="NCBI Taxonomy" id="28887"/>
    <lineage>
        <taxon>Bacteria</taxon>
        <taxon>Bacillati</taxon>
        <taxon>Actinomycetota</taxon>
        <taxon>Actinomycetes</taxon>
        <taxon>Streptosporangiales</taxon>
        <taxon>Streptosporangiaceae</taxon>
        <taxon>Planobispora</taxon>
    </lineage>
</organism>
<evidence type="ECO:0000313" key="2">
    <source>
        <dbReference type="EMBL" id="GIH78171.1"/>
    </source>
</evidence>
<feature type="compositionally biased region" description="Basic residues" evidence="1">
    <location>
        <begin position="69"/>
        <end position="79"/>
    </location>
</feature>